<dbReference type="SUPFAM" id="SSF56801">
    <property type="entry name" value="Acetyl-CoA synthetase-like"/>
    <property type="match status" value="1"/>
</dbReference>
<evidence type="ECO:0000313" key="9">
    <source>
        <dbReference type="Proteomes" id="UP000326759"/>
    </source>
</evidence>
<organism evidence="8 9">
    <name type="scientific">Armadillidium nasatum</name>
    <dbReference type="NCBI Taxonomy" id="96803"/>
    <lineage>
        <taxon>Eukaryota</taxon>
        <taxon>Metazoa</taxon>
        <taxon>Ecdysozoa</taxon>
        <taxon>Arthropoda</taxon>
        <taxon>Crustacea</taxon>
        <taxon>Multicrustacea</taxon>
        <taxon>Malacostraca</taxon>
        <taxon>Eumalacostraca</taxon>
        <taxon>Peracarida</taxon>
        <taxon>Isopoda</taxon>
        <taxon>Oniscidea</taxon>
        <taxon>Crinocheta</taxon>
        <taxon>Armadillidiidae</taxon>
        <taxon>Armadillidium</taxon>
    </lineage>
</organism>
<dbReference type="OrthoDB" id="6374410at2759"/>
<evidence type="ECO:0000313" key="8">
    <source>
        <dbReference type="EMBL" id="KAB7499702.1"/>
    </source>
</evidence>
<dbReference type="Gene3D" id="3.40.50.980">
    <property type="match status" value="1"/>
</dbReference>
<dbReference type="GO" id="GO:0006631">
    <property type="term" value="P:fatty acid metabolic process"/>
    <property type="evidence" value="ECO:0007669"/>
    <property type="project" value="TreeGrafter"/>
</dbReference>
<comment type="function">
    <text evidence="3">Acyl-CoA synthases catalyze the initial reaction in fatty acid metabolism, by forming a thioester with CoA. Has some preference toward medium-chain substrates. Plays a role in adipocyte differentiation.</text>
</comment>
<comment type="caution">
    <text evidence="8">The sequence shown here is derived from an EMBL/GenBank/DDBJ whole genome shotgun (WGS) entry which is preliminary data.</text>
</comment>
<dbReference type="Proteomes" id="UP000326759">
    <property type="component" value="Unassembled WGS sequence"/>
</dbReference>
<comment type="catalytic activity">
    <reaction evidence="6">
        <text>a medium-chain fatty acid + ATP + CoA = a medium-chain fatty acyl-CoA + AMP + diphosphate</text>
        <dbReference type="Rhea" id="RHEA:48340"/>
        <dbReference type="ChEBI" id="CHEBI:30616"/>
        <dbReference type="ChEBI" id="CHEBI:33019"/>
        <dbReference type="ChEBI" id="CHEBI:57287"/>
        <dbReference type="ChEBI" id="CHEBI:59558"/>
        <dbReference type="ChEBI" id="CHEBI:90546"/>
        <dbReference type="ChEBI" id="CHEBI:456215"/>
        <dbReference type="EC" id="6.2.1.2"/>
    </reaction>
</comment>
<evidence type="ECO:0000256" key="2">
    <source>
        <dbReference type="ARBA" id="ARBA00022598"/>
    </source>
</evidence>
<evidence type="ECO:0000256" key="4">
    <source>
        <dbReference type="ARBA" id="ARBA00039638"/>
    </source>
</evidence>
<evidence type="ECO:0000256" key="3">
    <source>
        <dbReference type="ARBA" id="ARBA00037247"/>
    </source>
</evidence>
<sequence>MKFLIRYNKFGANYFAHTYRKLISSDKHHALPLIRIQRKSTCKNEWSYAMGPSDVPLLGLTIGKALDQAAESFGDTEAVVSIHQSIRRTFSQVKEESEKLAAGFLALGFKRGDRIGIWGPNSYEWYLMEFAAAKAGLILVNINPSYRSSELKYCLNKVSVKGIVCATKFKTSDYYKMLNEIAPELSSSPAGQLTSKDIPNLKTVIMMGSNSASGTYSFDSILGFAGSGHFDELSELERKIQFDEPCNIQFTSVSVIPHVSTLWVIV</sequence>
<name>A0A5N5T086_9CRUS</name>
<dbReference type="Pfam" id="PF00501">
    <property type="entry name" value="AMP-binding"/>
    <property type="match status" value="1"/>
</dbReference>
<evidence type="ECO:0000256" key="5">
    <source>
        <dbReference type="ARBA" id="ARBA00047319"/>
    </source>
</evidence>
<evidence type="ECO:0000256" key="6">
    <source>
        <dbReference type="ARBA" id="ARBA00048277"/>
    </source>
</evidence>
<keyword evidence="2" id="KW-0436">Ligase</keyword>
<dbReference type="InterPro" id="IPR000873">
    <property type="entry name" value="AMP-dep_synth/lig_dom"/>
</dbReference>
<comment type="catalytic activity">
    <reaction evidence="5">
        <text>octanoate + ATP + CoA = octanoyl-CoA + AMP + diphosphate</text>
        <dbReference type="Rhea" id="RHEA:33631"/>
        <dbReference type="ChEBI" id="CHEBI:25646"/>
        <dbReference type="ChEBI" id="CHEBI:30616"/>
        <dbReference type="ChEBI" id="CHEBI:33019"/>
        <dbReference type="ChEBI" id="CHEBI:57287"/>
        <dbReference type="ChEBI" id="CHEBI:57386"/>
        <dbReference type="ChEBI" id="CHEBI:456215"/>
    </reaction>
</comment>
<dbReference type="AlphaFoldDB" id="A0A5N5T086"/>
<dbReference type="GO" id="GO:0031956">
    <property type="term" value="F:medium-chain fatty acid-CoA ligase activity"/>
    <property type="evidence" value="ECO:0007669"/>
    <property type="project" value="UniProtKB-EC"/>
</dbReference>
<reference evidence="8 9" key="1">
    <citation type="journal article" date="2019" name="PLoS Biol.">
        <title>Sex chromosomes control vertical transmission of feminizing Wolbachia symbionts in an isopod.</title>
        <authorList>
            <person name="Becking T."/>
            <person name="Chebbi M.A."/>
            <person name="Giraud I."/>
            <person name="Moumen B."/>
            <person name="Laverre T."/>
            <person name="Caubet Y."/>
            <person name="Peccoud J."/>
            <person name="Gilbert C."/>
            <person name="Cordaux R."/>
        </authorList>
    </citation>
    <scope>NUCLEOTIDE SEQUENCE [LARGE SCALE GENOMIC DNA]</scope>
    <source>
        <strain evidence="8">ANa2</strain>
        <tissue evidence="8">Whole body excluding digestive tract and cuticle</tissue>
    </source>
</reference>
<feature type="domain" description="AMP-dependent synthetase/ligase" evidence="7">
    <location>
        <begin position="67"/>
        <end position="252"/>
    </location>
</feature>
<dbReference type="EMBL" id="SEYY01017176">
    <property type="protein sequence ID" value="KAB7499702.1"/>
    <property type="molecule type" value="Genomic_DNA"/>
</dbReference>
<proteinExistence type="inferred from homology"/>
<dbReference type="PANTHER" id="PTHR43201:SF5">
    <property type="entry name" value="MEDIUM-CHAIN ACYL-COA LIGASE ACSF2, MITOCHONDRIAL"/>
    <property type="match status" value="1"/>
</dbReference>
<protein>
    <recommendedName>
        <fullName evidence="4">Medium-chain acyl-CoA ligase ACSF2, mitochondrial</fullName>
    </recommendedName>
</protein>
<evidence type="ECO:0000259" key="7">
    <source>
        <dbReference type="Pfam" id="PF00501"/>
    </source>
</evidence>
<gene>
    <name evidence="8" type="primary">Acsf2_2</name>
    <name evidence="8" type="ORF">Anas_14243</name>
</gene>
<evidence type="ECO:0000256" key="1">
    <source>
        <dbReference type="ARBA" id="ARBA00006432"/>
    </source>
</evidence>
<accession>A0A5N5T086</accession>
<comment type="similarity">
    <text evidence="1">Belongs to the ATP-dependent AMP-binding enzyme family.</text>
</comment>
<dbReference type="PANTHER" id="PTHR43201">
    <property type="entry name" value="ACYL-COA SYNTHETASE"/>
    <property type="match status" value="1"/>
</dbReference>
<keyword evidence="9" id="KW-1185">Reference proteome</keyword>